<dbReference type="Gene3D" id="3.10.20.30">
    <property type="match status" value="1"/>
</dbReference>
<dbReference type="EMBL" id="JAUIZM010000011">
    <property type="protein sequence ID" value="KAK1358494.1"/>
    <property type="molecule type" value="Genomic_DNA"/>
</dbReference>
<dbReference type="InterPro" id="IPR012676">
    <property type="entry name" value="TGS-like"/>
</dbReference>
<name>A0AAD8H128_9APIA</name>
<evidence type="ECO:0000313" key="3">
    <source>
        <dbReference type="Proteomes" id="UP001237642"/>
    </source>
</evidence>
<sequence length="279" mass="31834">MYHLLLFNCTILVLNKELWKSVSDVYKKEMNVTEIGFSPYGVFENLFSFNLLESDVDVVAAMDVRNDVVFKSSLSWVITMVSYACFWRGVREFVGFVLNAKDSGGEFVGEPMIRRMKDWGTVSRQVHAGVKVFDLSVGDYWLFIRGKKEKLSIFEIGDPSGYAKLKAKNEQVGLLLKGITVLLLNARIVLVLAQFKLDILCFIALIDEIEDCSKRIEVVEDFCNHIHRILVKEVKYVLVWGTSARHNPQNCGLSQVLQDEDVVQIVKKKEKKVARVDND</sequence>
<gene>
    <name evidence="2" type="ORF">POM88_051750</name>
</gene>
<dbReference type="GO" id="GO:0003924">
    <property type="term" value="F:GTPase activity"/>
    <property type="evidence" value="ECO:0007669"/>
    <property type="project" value="InterPro"/>
</dbReference>
<dbReference type="InterPro" id="IPR012675">
    <property type="entry name" value="Beta-grasp_dom_sf"/>
</dbReference>
<proteinExistence type="predicted"/>
<reference evidence="2" key="1">
    <citation type="submission" date="2023-02" db="EMBL/GenBank/DDBJ databases">
        <title>Genome of toxic invasive species Heracleum sosnowskyi carries increased number of genes despite the absence of recent whole-genome duplications.</title>
        <authorList>
            <person name="Schelkunov M."/>
            <person name="Shtratnikova V."/>
            <person name="Makarenko M."/>
            <person name="Klepikova A."/>
            <person name="Omelchenko D."/>
            <person name="Novikova G."/>
            <person name="Obukhova E."/>
            <person name="Bogdanov V."/>
            <person name="Penin A."/>
            <person name="Logacheva M."/>
        </authorList>
    </citation>
    <scope>NUCLEOTIDE SEQUENCE</scope>
    <source>
        <strain evidence="2">Hsosn_3</strain>
        <tissue evidence="2">Leaf</tissue>
    </source>
</reference>
<dbReference type="Proteomes" id="UP001237642">
    <property type="component" value="Unassembled WGS sequence"/>
</dbReference>
<comment type="caution">
    <text evidence="2">The sequence shown here is derived from an EMBL/GenBank/DDBJ whole genome shotgun (WGS) entry which is preliminary data.</text>
</comment>
<organism evidence="2 3">
    <name type="scientific">Heracleum sosnowskyi</name>
    <dbReference type="NCBI Taxonomy" id="360622"/>
    <lineage>
        <taxon>Eukaryota</taxon>
        <taxon>Viridiplantae</taxon>
        <taxon>Streptophyta</taxon>
        <taxon>Embryophyta</taxon>
        <taxon>Tracheophyta</taxon>
        <taxon>Spermatophyta</taxon>
        <taxon>Magnoliopsida</taxon>
        <taxon>eudicotyledons</taxon>
        <taxon>Gunneridae</taxon>
        <taxon>Pentapetalae</taxon>
        <taxon>asterids</taxon>
        <taxon>campanulids</taxon>
        <taxon>Apiales</taxon>
        <taxon>Apiaceae</taxon>
        <taxon>Apioideae</taxon>
        <taxon>apioid superclade</taxon>
        <taxon>Tordylieae</taxon>
        <taxon>Tordyliinae</taxon>
        <taxon>Heracleum</taxon>
    </lineage>
</organism>
<dbReference type="PANTHER" id="PTHR43127">
    <property type="entry name" value="DEVELOPMENTALLY-REGULATED GTP-BINDING PROTEIN 2"/>
    <property type="match status" value="1"/>
</dbReference>
<dbReference type="InterPro" id="IPR045001">
    <property type="entry name" value="DRG"/>
</dbReference>
<dbReference type="Pfam" id="PF02824">
    <property type="entry name" value="TGS"/>
    <property type="match status" value="1"/>
</dbReference>
<protein>
    <recommendedName>
        <fullName evidence="1">TGS domain-containing protein</fullName>
    </recommendedName>
</protein>
<dbReference type="InterPro" id="IPR004095">
    <property type="entry name" value="TGS"/>
</dbReference>
<dbReference type="SUPFAM" id="SSF81271">
    <property type="entry name" value="TGS-like"/>
    <property type="match status" value="1"/>
</dbReference>
<accession>A0AAD8H128</accession>
<feature type="domain" description="TGS" evidence="1">
    <location>
        <begin position="217"/>
        <end position="267"/>
    </location>
</feature>
<evidence type="ECO:0000313" key="2">
    <source>
        <dbReference type="EMBL" id="KAK1358494.1"/>
    </source>
</evidence>
<keyword evidence="3" id="KW-1185">Reference proteome</keyword>
<evidence type="ECO:0000259" key="1">
    <source>
        <dbReference type="Pfam" id="PF02824"/>
    </source>
</evidence>
<dbReference type="GO" id="GO:0005525">
    <property type="term" value="F:GTP binding"/>
    <property type="evidence" value="ECO:0007669"/>
    <property type="project" value="InterPro"/>
</dbReference>
<reference evidence="2" key="2">
    <citation type="submission" date="2023-05" db="EMBL/GenBank/DDBJ databases">
        <authorList>
            <person name="Schelkunov M.I."/>
        </authorList>
    </citation>
    <scope>NUCLEOTIDE SEQUENCE</scope>
    <source>
        <strain evidence="2">Hsosn_3</strain>
        <tissue evidence="2">Leaf</tissue>
    </source>
</reference>
<dbReference type="AlphaFoldDB" id="A0AAD8H128"/>